<accession>A1WHR8</accession>
<name>A1WHR8_VEREI</name>
<dbReference type="KEGG" id="vei:Veis_1414"/>
<dbReference type="InterPro" id="IPR046507">
    <property type="entry name" value="DUF6685"/>
</dbReference>
<protein>
    <submittedName>
        <fullName evidence="1">Uncharacterized protein</fullName>
    </submittedName>
</protein>
<dbReference type="OrthoDB" id="9157053at2"/>
<proteinExistence type="predicted"/>
<dbReference type="RefSeq" id="WP_011809184.1">
    <property type="nucleotide sequence ID" value="NC_008786.1"/>
</dbReference>
<gene>
    <name evidence="1" type="ordered locus">Veis_1414</name>
</gene>
<organism evidence="1 2">
    <name type="scientific">Verminephrobacter eiseniae (strain EF01-2)</name>
    <dbReference type="NCBI Taxonomy" id="391735"/>
    <lineage>
        <taxon>Bacteria</taxon>
        <taxon>Pseudomonadati</taxon>
        <taxon>Pseudomonadota</taxon>
        <taxon>Betaproteobacteria</taxon>
        <taxon>Burkholderiales</taxon>
        <taxon>Comamonadaceae</taxon>
        <taxon>Verminephrobacter</taxon>
    </lineage>
</organism>
<sequence>MQALLKRVVDGIREDFGQPVSLCRMLAAHPQTRAALEVPAPCIHASSVPRWHELGMYPPLGGPRRQRGFLLGWHAIDGGWQSFHLIRAEYAQIAHCEIEQGWCCDVTDIDGFLASKADLWAFSSTEAMAEARCQWLISEITPERLAKSLAHSEIRIIHSPGTSDHFTRYLWDGRLWLMNDGGSHHTAAAKYLSARLGQRVPLEGTRYTYSLNALAIASLRRDFEMFVISNEDAGTQAFFEAMRAFRATWLWHPLPRPYESARAVLLPRSEARSMRVADELRSAGIADLGAHLAALCARQQQAH</sequence>
<dbReference type="Pfam" id="PF20390">
    <property type="entry name" value="DUF6685"/>
    <property type="match status" value="1"/>
</dbReference>
<evidence type="ECO:0000313" key="2">
    <source>
        <dbReference type="Proteomes" id="UP000000374"/>
    </source>
</evidence>
<dbReference type="GeneID" id="76460043"/>
<dbReference type="STRING" id="391735.Veis_1414"/>
<dbReference type="eggNOG" id="ENOG5032ZZM">
    <property type="taxonomic scope" value="Bacteria"/>
</dbReference>
<dbReference type="AlphaFoldDB" id="A1WHR8"/>
<dbReference type="EMBL" id="CP000542">
    <property type="protein sequence ID" value="ABM57175.1"/>
    <property type="molecule type" value="Genomic_DNA"/>
</dbReference>
<dbReference type="Proteomes" id="UP000000374">
    <property type="component" value="Chromosome"/>
</dbReference>
<keyword evidence="2" id="KW-1185">Reference proteome</keyword>
<evidence type="ECO:0000313" key="1">
    <source>
        <dbReference type="EMBL" id="ABM57175.1"/>
    </source>
</evidence>
<dbReference type="HOGENOM" id="CLU_054559_1_0_4"/>
<reference evidence="2" key="1">
    <citation type="submission" date="2006-12" db="EMBL/GenBank/DDBJ databases">
        <title>Complete sequence of chromosome 1 of Verminephrobacter eiseniae EF01-2.</title>
        <authorList>
            <person name="Copeland A."/>
            <person name="Lucas S."/>
            <person name="Lapidus A."/>
            <person name="Barry K."/>
            <person name="Detter J.C."/>
            <person name="Glavina del Rio T."/>
            <person name="Dalin E."/>
            <person name="Tice H."/>
            <person name="Pitluck S."/>
            <person name="Chertkov O."/>
            <person name="Brettin T."/>
            <person name="Bruce D."/>
            <person name="Han C."/>
            <person name="Tapia R."/>
            <person name="Gilna P."/>
            <person name="Schmutz J."/>
            <person name="Larimer F."/>
            <person name="Land M."/>
            <person name="Hauser L."/>
            <person name="Kyrpides N."/>
            <person name="Kim E."/>
            <person name="Stahl D."/>
            <person name="Richardson P."/>
        </authorList>
    </citation>
    <scope>NUCLEOTIDE SEQUENCE [LARGE SCALE GENOMIC DNA]</scope>
    <source>
        <strain evidence="2">EF01-2</strain>
    </source>
</reference>